<dbReference type="Pfam" id="PF13472">
    <property type="entry name" value="Lipase_GDSL_2"/>
    <property type="match status" value="1"/>
</dbReference>
<accession>A0A2H3KJP6</accession>
<dbReference type="OrthoDB" id="154486at2"/>
<dbReference type="InterPro" id="IPR013830">
    <property type="entry name" value="SGNH_hydro"/>
</dbReference>
<dbReference type="EMBL" id="LYXE01000110">
    <property type="protein sequence ID" value="PDV98163.1"/>
    <property type="molecule type" value="Genomic_DNA"/>
</dbReference>
<dbReference type="InterPro" id="IPR036514">
    <property type="entry name" value="SGNH_hydro_sf"/>
</dbReference>
<keyword evidence="3" id="KW-1185">Reference proteome</keyword>
<dbReference type="PANTHER" id="PTHR30383">
    <property type="entry name" value="THIOESTERASE 1/PROTEASE 1/LYSOPHOSPHOLIPASE L1"/>
    <property type="match status" value="1"/>
</dbReference>
<name>A0A2H3KJP6_9CHLR</name>
<feature type="domain" description="SGNH hydrolase-type esterase" evidence="1">
    <location>
        <begin position="46"/>
        <end position="240"/>
    </location>
</feature>
<dbReference type="AlphaFoldDB" id="A0A2H3KJP6"/>
<evidence type="ECO:0000313" key="3">
    <source>
        <dbReference type="Proteomes" id="UP000220922"/>
    </source>
</evidence>
<dbReference type="CDD" id="cd00229">
    <property type="entry name" value="SGNH_hydrolase"/>
    <property type="match status" value="1"/>
</dbReference>
<dbReference type="Gene3D" id="3.40.50.1110">
    <property type="entry name" value="SGNH hydrolase"/>
    <property type="match status" value="1"/>
</dbReference>
<proteinExistence type="predicted"/>
<dbReference type="SUPFAM" id="SSF52266">
    <property type="entry name" value="SGNH hydrolase"/>
    <property type="match status" value="1"/>
</dbReference>
<reference evidence="2 3" key="1">
    <citation type="submission" date="2016-05" db="EMBL/GenBank/DDBJ databases">
        <authorList>
            <person name="Lavstsen T."/>
            <person name="Jespersen J.S."/>
        </authorList>
    </citation>
    <scope>NUCLEOTIDE SEQUENCE [LARGE SCALE GENOMIC DNA]</scope>
    <source>
        <strain evidence="2 3">B7-9</strain>
    </source>
</reference>
<comment type="caution">
    <text evidence="2">The sequence shown here is derived from an EMBL/GenBank/DDBJ whole genome shotgun (WGS) entry which is preliminary data.</text>
</comment>
<dbReference type="RefSeq" id="WP_097653886.1">
    <property type="nucleotide sequence ID" value="NZ_LYXE01000110.1"/>
</dbReference>
<dbReference type="Proteomes" id="UP000220922">
    <property type="component" value="Unassembled WGS sequence"/>
</dbReference>
<evidence type="ECO:0000313" key="2">
    <source>
        <dbReference type="EMBL" id="PDV98163.1"/>
    </source>
</evidence>
<evidence type="ECO:0000259" key="1">
    <source>
        <dbReference type="Pfam" id="PF13472"/>
    </source>
</evidence>
<protein>
    <recommendedName>
        <fullName evidence="1">SGNH hydrolase-type esterase domain-containing protein</fullName>
    </recommendedName>
</protein>
<sequence length="256" mass="28014">MIQQRLFLLLTTFVMIGMVAFAVTRSSWANRPQAYTPQGPGDVYLALGDSLPWGFRLDDRQQDGFPGLIAADLGASGLPELVNLAVPGETSSSFVAGQLPRALAYLRDTRQQGRRVSPITLTIGGNDLIRVERAPAAEREAAIQIFQRNLVEALEALRAAVGPQADLAVMTYYNPYGGDPTIEGSDAYWVERLNQVIRAEAGRRGVAVAEVYTAFVGGREYTHTFALFDDVHANAQGHRLIAETFLQALSYETVQR</sequence>
<organism evidence="2 3">
    <name type="scientific">Candidatus Chloroploca asiatica</name>
    <dbReference type="NCBI Taxonomy" id="1506545"/>
    <lineage>
        <taxon>Bacteria</taxon>
        <taxon>Bacillati</taxon>
        <taxon>Chloroflexota</taxon>
        <taxon>Chloroflexia</taxon>
        <taxon>Chloroflexales</taxon>
        <taxon>Chloroflexineae</taxon>
        <taxon>Oscillochloridaceae</taxon>
        <taxon>Candidatus Chloroploca</taxon>
    </lineage>
</organism>
<dbReference type="InterPro" id="IPR051532">
    <property type="entry name" value="Ester_Hydrolysis_Enzymes"/>
</dbReference>
<gene>
    <name evidence="2" type="ORF">A9Q02_03525</name>
</gene>